<dbReference type="PANTHER" id="PTHR46211:SF14">
    <property type="entry name" value="GLYCEROPHOSPHODIESTER PHOSPHODIESTERASE"/>
    <property type="match status" value="1"/>
</dbReference>
<dbReference type="Proteomes" id="UP000247892">
    <property type="component" value="Unassembled WGS sequence"/>
</dbReference>
<dbReference type="SMART" id="SM00560">
    <property type="entry name" value="LamGL"/>
    <property type="match status" value="1"/>
</dbReference>
<protein>
    <recommendedName>
        <fullName evidence="5">GP-PDE domain-containing protein</fullName>
    </recommendedName>
</protein>
<comment type="caution">
    <text evidence="6">The sequence shown here is derived from an EMBL/GenBank/DDBJ whole genome shotgun (WGS) entry which is preliminary data.</text>
</comment>
<dbReference type="Pfam" id="PF03009">
    <property type="entry name" value="GDPD"/>
    <property type="match status" value="1"/>
</dbReference>
<feature type="compositionally biased region" description="Polar residues" evidence="3">
    <location>
        <begin position="507"/>
        <end position="519"/>
    </location>
</feature>
<dbReference type="InterPro" id="IPR013320">
    <property type="entry name" value="ConA-like_dom_sf"/>
</dbReference>
<evidence type="ECO:0000259" key="5">
    <source>
        <dbReference type="PROSITE" id="PS51704"/>
    </source>
</evidence>
<dbReference type="Gene3D" id="2.60.120.200">
    <property type="match status" value="1"/>
</dbReference>
<evidence type="ECO:0000313" key="7">
    <source>
        <dbReference type="Proteomes" id="UP000247892"/>
    </source>
</evidence>
<dbReference type="EMBL" id="MASU01000008">
    <property type="protein sequence ID" value="PXY29770.1"/>
    <property type="molecule type" value="Genomic_DNA"/>
</dbReference>
<feature type="region of interest" description="Disordered" evidence="3">
    <location>
        <begin position="500"/>
        <end position="519"/>
    </location>
</feature>
<name>A0A318LIE8_9PSEU</name>
<dbReference type="CDD" id="cd00110">
    <property type="entry name" value="LamG"/>
    <property type="match status" value="1"/>
</dbReference>
<evidence type="ECO:0000256" key="4">
    <source>
        <dbReference type="SAM" id="SignalP"/>
    </source>
</evidence>
<sequence>MLICAALLAGLAAVPAAAQPDPGEPTGFLDNGVTAHRGYSSAYPENTMRAFTESLRLGVDWIELDIFTSADGRIVVSHDATTGRFADRDLRISESTYAELSRLDVAHGFRAANGLTEEEVPPARMPLLSEVLELIKTQDRTRLSIQPKDGSTAAAVALVQELGMQRWVGFNDGNLAKMSLVKELDPSIHVFWDLPPSGDLNAELATARDRGFESLVVNQARISPSVIATIEDAGFESGAWTVNDTEVMQRFIGWGIDRLYTDSVDQALLLFGHDRREGLGRGLLGHWSFDDVTGGVADDDGSPNPLRNGRLRANADLTAPGHGHLKGAVALDGNGDHVEVPFQVLPDQAPAYTASAWFKPGQVGRGRQFVLETAGSWAISIELADVSGHLKYSVQTGGTSVIAESTVTPAGGRWHHVAVTYDAATGSSRLYLDGTEVTTFADPKETGSGQLADTTGLRVGTYRGADGRYFAGAIDDVAIWNRVLSTDELATLWNNGAGTAVPATFTEPRSTPGSWSPRA</sequence>
<dbReference type="Gene3D" id="3.20.20.190">
    <property type="entry name" value="Phosphatidylinositol (PI) phosphodiesterase"/>
    <property type="match status" value="1"/>
</dbReference>
<evidence type="ECO:0000256" key="1">
    <source>
        <dbReference type="ARBA" id="ARBA00022729"/>
    </source>
</evidence>
<evidence type="ECO:0000256" key="2">
    <source>
        <dbReference type="ARBA" id="ARBA00023157"/>
    </source>
</evidence>
<dbReference type="PROSITE" id="PS51704">
    <property type="entry name" value="GP_PDE"/>
    <property type="match status" value="1"/>
</dbReference>
<dbReference type="GO" id="GO:0006629">
    <property type="term" value="P:lipid metabolic process"/>
    <property type="evidence" value="ECO:0007669"/>
    <property type="project" value="InterPro"/>
</dbReference>
<dbReference type="PANTHER" id="PTHR46211">
    <property type="entry name" value="GLYCEROPHOSPHORYL DIESTER PHOSPHODIESTERASE"/>
    <property type="match status" value="1"/>
</dbReference>
<dbReference type="SUPFAM" id="SSF49899">
    <property type="entry name" value="Concanavalin A-like lectins/glucanases"/>
    <property type="match status" value="1"/>
</dbReference>
<dbReference type="InterPro" id="IPR006558">
    <property type="entry name" value="LamG-like"/>
</dbReference>
<proteinExistence type="predicted"/>
<organism evidence="6 7">
    <name type="scientific">Prauserella flavalba</name>
    <dbReference type="NCBI Taxonomy" id="1477506"/>
    <lineage>
        <taxon>Bacteria</taxon>
        <taxon>Bacillati</taxon>
        <taxon>Actinomycetota</taxon>
        <taxon>Actinomycetes</taxon>
        <taxon>Pseudonocardiales</taxon>
        <taxon>Pseudonocardiaceae</taxon>
        <taxon>Prauserella</taxon>
    </lineage>
</organism>
<feature type="domain" description="GP-PDE" evidence="5">
    <location>
        <begin position="31"/>
        <end position="271"/>
    </location>
</feature>
<accession>A0A318LIE8</accession>
<keyword evidence="1 4" id="KW-0732">Signal</keyword>
<evidence type="ECO:0000256" key="3">
    <source>
        <dbReference type="SAM" id="MobiDB-lite"/>
    </source>
</evidence>
<reference evidence="6 7" key="1">
    <citation type="submission" date="2016-07" db="EMBL/GenBank/DDBJ databases">
        <title>Draft genome sequence of Prauserella sp. YIM 121212, isolated from alkaline soil.</title>
        <authorList>
            <person name="Ruckert C."/>
            <person name="Albersmeier A."/>
            <person name="Jiang C.-L."/>
            <person name="Jiang Y."/>
            <person name="Kalinowski J."/>
            <person name="Schneider O."/>
            <person name="Winkler A."/>
            <person name="Zotchev S.B."/>
        </authorList>
    </citation>
    <scope>NUCLEOTIDE SEQUENCE [LARGE SCALE GENOMIC DNA]</scope>
    <source>
        <strain evidence="6 7">YIM 121212</strain>
    </source>
</reference>
<dbReference type="AlphaFoldDB" id="A0A318LIE8"/>
<dbReference type="GO" id="GO:0008081">
    <property type="term" value="F:phosphoric diester hydrolase activity"/>
    <property type="evidence" value="ECO:0007669"/>
    <property type="project" value="InterPro"/>
</dbReference>
<dbReference type="InterPro" id="IPR017946">
    <property type="entry name" value="PLC-like_Pdiesterase_TIM-brl"/>
</dbReference>
<feature type="chain" id="PRO_5016326756" description="GP-PDE domain-containing protein" evidence="4">
    <location>
        <begin position="19"/>
        <end position="519"/>
    </location>
</feature>
<dbReference type="Pfam" id="PF13385">
    <property type="entry name" value="Laminin_G_3"/>
    <property type="match status" value="1"/>
</dbReference>
<feature type="signal peptide" evidence="4">
    <location>
        <begin position="1"/>
        <end position="18"/>
    </location>
</feature>
<gene>
    <name evidence="6" type="ORF">BA062_21605</name>
</gene>
<dbReference type="SUPFAM" id="SSF51695">
    <property type="entry name" value="PLC-like phosphodiesterases"/>
    <property type="match status" value="1"/>
</dbReference>
<dbReference type="InterPro" id="IPR001791">
    <property type="entry name" value="Laminin_G"/>
</dbReference>
<evidence type="ECO:0000313" key="6">
    <source>
        <dbReference type="EMBL" id="PXY29770.1"/>
    </source>
</evidence>
<dbReference type="InterPro" id="IPR030395">
    <property type="entry name" value="GP_PDE_dom"/>
</dbReference>
<keyword evidence="2" id="KW-1015">Disulfide bond</keyword>
<keyword evidence="7" id="KW-1185">Reference proteome</keyword>